<dbReference type="EMBL" id="GBXM01091319">
    <property type="protein sequence ID" value="JAH17258.1"/>
    <property type="molecule type" value="Transcribed_RNA"/>
</dbReference>
<organism evidence="1">
    <name type="scientific">Anguilla anguilla</name>
    <name type="common">European freshwater eel</name>
    <name type="synonym">Muraena anguilla</name>
    <dbReference type="NCBI Taxonomy" id="7936"/>
    <lineage>
        <taxon>Eukaryota</taxon>
        <taxon>Metazoa</taxon>
        <taxon>Chordata</taxon>
        <taxon>Craniata</taxon>
        <taxon>Vertebrata</taxon>
        <taxon>Euteleostomi</taxon>
        <taxon>Actinopterygii</taxon>
        <taxon>Neopterygii</taxon>
        <taxon>Teleostei</taxon>
        <taxon>Anguilliformes</taxon>
        <taxon>Anguillidae</taxon>
        <taxon>Anguilla</taxon>
    </lineage>
</organism>
<proteinExistence type="predicted"/>
<name>A0A0E9QMK3_ANGAN</name>
<dbReference type="AlphaFoldDB" id="A0A0E9QMK3"/>
<reference evidence="1" key="1">
    <citation type="submission" date="2014-11" db="EMBL/GenBank/DDBJ databases">
        <authorList>
            <person name="Amaro Gonzalez C."/>
        </authorList>
    </citation>
    <scope>NUCLEOTIDE SEQUENCE</scope>
</reference>
<sequence length="45" mass="4897">MLINAVSILSTESKFFRCVCVCVCVTRVGRFPIFGSSPSTKKGRA</sequence>
<accession>A0A0E9QMK3</accession>
<reference evidence="1" key="2">
    <citation type="journal article" date="2015" name="Fish Shellfish Immunol.">
        <title>Early steps in the European eel (Anguilla anguilla)-Vibrio vulnificus interaction in the gills: Role of the RtxA13 toxin.</title>
        <authorList>
            <person name="Callol A."/>
            <person name="Pajuelo D."/>
            <person name="Ebbesson L."/>
            <person name="Teles M."/>
            <person name="MacKenzie S."/>
            <person name="Amaro C."/>
        </authorList>
    </citation>
    <scope>NUCLEOTIDE SEQUENCE</scope>
</reference>
<evidence type="ECO:0000313" key="1">
    <source>
        <dbReference type="EMBL" id="JAH17258.1"/>
    </source>
</evidence>
<protein>
    <submittedName>
        <fullName evidence="1">Uncharacterized protein</fullName>
    </submittedName>
</protein>